<dbReference type="Proteomes" id="UP001153269">
    <property type="component" value="Unassembled WGS sequence"/>
</dbReference>
<name>A0A9N7V7L2_PLEPL</name>
<evidence type="ECO:0000313" key="2">
    <source>
        <dbReference type="EMBL" id="CAB1444333.1"/>
    </source>
</evidence>
<sequence length="137" mass="15134">MTKGPAQWLQKGTIMPIPACTTARVRRGIARWSQSSQDRHRASLLRPSAPSFSPSISIPQRIQPQTKGTSPSSGPVSHLFRSLSSVTLRNSEMRNTNPLPLTAPAWFNLELQRTRGLNKHHTGLTSRHFSQSAANTL</sequence>
<dbReference type="AlphaFoldDB" id="A0A9N7V7L2"/>
<proteinExistence type="predicted"/>
<dbReference type="EMBL" id="CADEAL010003335">
    <property type="protein sequence ID" value="CAB1444333.1"/>
    <property type="molecule type" value="Genomic_DNA"/>
</dbReference>
<comment type="caution">
    <text evidence="2">The sequence shown here is derived from an EMBL/GenBank/DDBJ whole genome shotgun (WGS) entry which is preliminary data.</text>
</comment>
<feature type="compositionally biased region" description="Polar residues" evidence="1">
    <location>
        <begin position="66"/>
        <end position="75"/>
    </location>
</feature>
<feature type="compositionally biased region" description="Low complexity" evidence="1">
    <location>
        <begin position="47"/>
        <end position="65"/>
    </location>
</feature>
<evidence type="ECO:0000313" key="3">
    <source>
        <dbReference type="Proteomes" id="UP001153269"/>
    </source>
</evidence>
<protein>
    <submittedName>
        <fullName evidence="2">Uncharacterized protein</fullName>
    </submittedName>
</protein>
<accession>A0A9N7V7L2</accession>
<reference evidence="2" key="1">
    <citation type="submission" date="2020-03" db="EMBL/GenBank/DDBJ databases">
        <authorList>
            <person name="Weist P."/>
        </authorList>
    </citation>
    <scope>NUCLEOTIDE SEQUENCE</scope>
</reference>
<evidence type="ECO:0000256" key="1">
    <source>
        <dbReference type="SAM" id="MobiDB-lite"/>
    </source>
</evidence>
<organism evidence="2 3">
    <name type="scientific">Pleuronectes platessa</name>
    <name type="common">European plaice</name>
    <dbReference type="NCBI Taxonomy" id="8262"/>
    <lineage>
        <taxon>Eukaryota</taxon>
        <taxon>Metazoa</taxon>
        <taxon>Chordata</taxon>
        <taxon>Craniata</taxon>
        <taxon>Vertebrata</taxon>
        <taxon>Euteleostomi</taxon>
        <taxon>Actinopterygii</taxon>
        <taxon>Neopterygii</taxon>
        <taxon>Teleostei</taxon>
        <taxon>Neoteleostei</taxon>
        <taxon>Acanthomorphata</taxon>
        <taxon>Carangaria</taxon>
        <taxon>Pleuronectiformes</taxon>
        <taxon>Pleuronectoidei</taxon>
        <taxon>Pleuronectidae</taxon>
        <taxon>Pleuronectes</taxon>
    </lineage>
</organism>
<gene>
    <name evidence="2" type="ORF">PLEPLA_LOCUS32049</name>
</gene>
<feature type="region of interest" description="Disordered" evidence="1">
    <location>
        <begin position="31"/>
        <end position="78"/>
    </location>
</feature>
<keyword evidence="3" id="KW-1185">Reference proteome</keyword>